<proteinExistence type="inferred from homology"/>
<feature type="domain" description="CN hydrolase" evidence="2">
    <location>
        <begin position="1"/>
        <end position="241"/>
    </location>
</feature>
<gene>
    <name evidence="3" type="ORF">GCM10009765_26070</name>
</gene>
<accession>A0ABN2GRD2</accession>
<dbReference type="Gene3D" id="3.60.110.10">
    <property type="entry name" value="Carbon-nitrogen hydrolase"/>
    <property type="match status" value="1"/>
</dbReference>
<dbReference type="PANTHER" id="PTHR23088:SF27">
    <property type="entry name" value="DEAMINATED GLUTATHIONE AMIDASE"/>
    <property type="match status" value="1"/>
</dbReference>
<name>A0ABN2GRD2_9ACTN</name>
<dbReference type="GO" id="GO:0016787">
    <property type="term" value="F:hydrolase activity"/>
    <property type="evidence" value="ECO:0007669"/>
    <property type="project" value="UniProtKB-KW"/>
</dbReference>
<keyword evidence="3" id="KW-0378">Hydrolase</keyword>
<evidence type="ECO:0000313" key="3">
    <source>
        <dbReference type="EMBL" id="GAA1675549.1"/>
    </source>
</evidence>
<sequence length="264" mass="28162">MRLALAQFSAEADKEANLKVIDELTAAAADGGARLVIFPEVAMFTQRTPDEQFIAAAEPVDGPFATAVAELARQHGISLLYGGSETVPGEDRVFNTLVALGPDGNLLGTYRKLHLYDAFGFRESDQVRPGDHADPLLFIVEGVTVSALTCYDLRFPEAFRKVVDAGAQVVALPAAWMAGPRKEAHWDTLVRARAIENTVYLAAAGQTPPLCCGNSMLVDPMGVAVSALGEAPGITFGDVSADRIEAVRAKNPALANRRFTVVPR</sequence>
<dbReference type="CDD" id="cd07581">
    <property type="entry name" value="nitrilase_3"/>
    <property type="match status" value="1"/>
</dbReference>
<reference evidence="3 4" key="1">
    <citation type="journal article" date="2019" name="Int. J. Syst. Evol. Microbiol.">
        <title>The Global Catalogue of Microorganisms (GCM) 10K type strain sequencing project: providing services to taxonomists for standard genome sequencing and annotation.</title>
        <authorList>
            <consortium name="The Broad Institute Genomics Platform"/>
            <consortium name="The Broad Institute Genome Sequencing Center for Infectious Disease"/>
            <person name="Wu L."/>
            <person name="Ma J."/>
        </authorList>
    </citation>
    <scope>NUCLEOTIDE SEQUENCE [LARGE SCALE GENOMIC DNA]</scope>
    <source>
        <strain evidence="3 4">JCM 14718</strain>
    </source>
</reference>
<dbReference type="PROSITE" id="PS50263">
    <property type="entry name" value="CN_HYDROLASE"/>
    <property type="match status" value="1"/>
</dbReference>
<keyword evidence="4" id="KW-1185">Reference proteome</keyword>
<dbReference type="PANTHER" id="PTHR23088">
    <property type="entry name" value="NITRILASE-RELATED"/>
    <property type="match status" value="1"/>
</dbReference>
<protein>
    <submittedName>
        <fullName evidence="3">Carbon-nitrogen hydrolase family protein</fullName>
    </submittedName>
</protein>
<dbReference type="InterPro" id="IPR036526">
    <property type="entry name" value="C-N_Hydrolase_sf"/>
</dbReference>
<organism evidence="3 4">
    <name type="scientific">Fodinicola feengrottensis</name>
    <dbReference type="NCBI Taxonomy" id="435914"/>
    <lineage>
        <taxon>Bacteria</taxon>
        <taxon>Bacillati</taxon>
        <taxon>Actinomycetota</taxon>
        <taxon>Actinomycetes</taxon>
        <taxon>Mycobacteriales</taxon>
        <taxon>Fodinicola</taxon>
    </lineage>
</organism>
<dbReference type="Proteomes" id="UP001500618">
    <property type="component" value="Unassembled WGS sequence"/>
</dbReference>
<comment type="similarity">
    <text evidence="1">Belongs to the carbon-nitrogen hydrolase superfamily. NIT1/NIT2 family.</text>
</comment>
<evidence type="ECO:0000313" key="4">
    <source>
        <dbReference type="Proteomes" id="UP001500618"/>
    </source>
</evidence>
<evidence type="ECO:0000259" key="2">
    <source>
        <dbReference type="PROSITE" id="PS50263"/>
    </source>
</evidence>
<comment type="caution">
    <text evidence="3">The sequence shown here is derived from an EMBL/GenBank/DDBJ whole genome shotgun (WGS) entry which is preliminary data.</text>
</comment>
<dbReference type="RefSeq" id="WP_344310191.1">
    <property type="nucleotide sequence ID" value="NZ_BAAANY010000009.1"/>
</dbReference>
<evidence type="ECO:0000256" key="1">
    <source>
        <dbReference type="ARBA" id="ARBA00010613"/>
    </source>
</evidence>
<dbReference type="SUPFAM" id="SSF56317">
    <property type="entry name" value="Carbon-nitrogen hydrolase"/>
    <property type="match status" value="1"/>
</dbReference>
<dbReference type="Pfam" id="PF00795">
    <property type="entry name" value="CN_hydrolase"/>
    <property type="match status" value="1"/>
</dbReference>
<dbReference type="InterPro" id="IPR003010">
    <property type="entry name" value="C-N_Hydrolase"/>
</dbReference>
<dbReference type="EMBL" id="BAAANY010000009">
    <property type="protein sequence ID" value="GAA1675549.1"/>
    <property type="molecule type" value="Genomic_DNA"/>
</dbReference>